<evidence type="ECO:0000256" key="8">
    <source>
        <dbReference type="ARBA" id="ARBA00023235"/>
    </source>
</evidence>
<keyword evidence="4" id="KW-0479">Metal-binding</keyword>
<evidence type="ECO:0000259" key="14">
    <source>
        <dbReference type="PROSITE" id="PS52039"/>
    </source>
</evidence>
<dbReference type="InterPro" id="IPR006171">
    <property type="entry name" value="TOPRIM_dom"/>
</dbReference>
<dbReference type="SMART" id="SM00493">
    <property type="entry name" value="TOPRIM"/>
    <property type="match status" value="1"/>
</dbReference>
<gene>
    <name evidence="15" type="ORF">G3M56_006165</name>
</gene>
<dbReference type="SUPFAM" id="SSF56712">
    <property type="entry name" value="Prokaryotic type I DNA topoisomerase"/>
    <property type="match status" value="1"/>
</dbReference>
<dbReference type="Pfam" id="PF01131">
    <property type="entry name" value="Topoisom_bac"/>
    <property type="match status" value="1"/>
</dbReference>
<dbReference type="NCBIfam" id="NF005829">
    <property type="entry name" value="PRK07726.1"/>
    <property type="match status" value="1"/>
</dbReference>
<dbReference type="GO" id="GO:0046872">
    <property type="term" value="F:metal ion binding"/>
    <property type="evidence" value="ECO:0007669"/>
    <property type="project" value="UniProtKB-KW"/>
</dbReference>
<accession>A0A6B3LAB9</accession>
<evidence type="ECO:0000256" key="4">
    <source>
        <dbReference type="ARBA" id="ARBA00022723"/>
    </source>
</evidence>
<dbReference type="KEGG" id="soa:G3M56_006165"/>
<dbReference type="InterPro" id="IPR023405">
    <property type="entry name" value="Topo_IA_core_domain"/>
</dbReference>
<comment type="similarity">
    <text evidence="2">Belongs to the type IA topoisomerase family.</text>
</comment>
<dbReference type="InterPro" id="IPR013824">
    <property type="entry name" value="Topo_IA_cen_sub1"/>
</dbReference>
<evidence type="ECO:0000313" key="16">
    <source>
        <dbReference type="Proteomes" id="UP000475117"/>
    </source>
</evidence>
<dbReference type="GO" id="GO:0006281">
    <property type="term" value="P:DNA repair"/>
    <property type="evidence" value="ECO:0007669"/>
    <property type="project" value="TreeGrafter"/>
</dbReference>
<reference evidence="15 16" key="1">
    <citation type="submission" date="2020-12" db="EMBL/GenBank/DDBJ databases">
        <title>Sulforoseuscoccus oceanibium gen. nov., sp. nov., a representative of the phylum Verrucomicrobia with special cytoplasmic membrane, and proposal of Sulforoseuscoccusaceae fam. nov.</title>
        <authorList>
            <person name="Xi F."/>
        </authorList>
    </citation>
    <scope>NUCLEOTIDE SEQUENCE [LARGE SCALE GENOMIC DNA]</scope>
    <source>
        <strain evidence="15 16">T37</strain>
    </source>
</reference>
<sequence>MGKKLIIAEKPSVATDLARVLSRAPGMSKFEKKKDYFESDEAIITSAVGHLVELKMPEGPNGKKLPWGFKHLPVVPKHFDLQPIDKSKDRLRQVVRLAKSKAVDEIINACDAGREGELIFRYIMDIGKIKKPTRRLWMQSMTNDAILDAWSQLRDADDMAPLGDAAICRSESDWLVGLNGTRAITAYNSRNGGFNLTPAGRVQTPTLSILAKREREIQKFKAEPYYEVHGVFGVQAGQYDGRWFDESFKKSDIKGDQKRAERIWSRDEAQAVVERCSGKTGEIEEKKKPVKQAAPLLYDLTTLQREAGNRFGFSARRTLQLAQALYERYKVLTYPRTDSRYLPEDYLGTVRETMATLSQSGGPNMAQQIADSAAKALDDGLIKPSKRIFNNAKVSDHFAIIPTGKSPVKMDDDAQKLFELVTRRFIAVFYPSAEFEVTNRITRIRHSASAVDAFKTDGRILVVPGWLAVYGRTPGAAAEKDEMVAVTSGESASVDDLELRQNETRPPARYTEATLLSAMEGAGKLVEDEELREAMSERGLGTPATRAAIIEGLIRQKYLVREKRDLIVTAKGMALVNTLQDMQVEALTSPEMTGDWEYKLKQMEQGKLDRETFMNEIKDFAAGIVERCRDFTDAAKNRVFPAVEVPCPKCQTAPLKQTDSTYECQNPECSWRMGKHIASREITPAEVQQLLTTKLIGPLTGFKSRFGKDFDAALSLNDELKVAFVFENDDRAGIEDEIKESEQIGEATLADGTKTPLLESERAYLCPGLTTKNDPKGVRVSKVILSKNIPKDQALKLFNEHKTDLMQGFVSKKGRKFGAHLTLDTITGKVGFEFVDRKPAAKKTTAKKATAKKAAKKKK</sequence>
<dbReference type="GO" id="GO:0006310">
    <property type="term" value="P:DNA recombination"/>
    <property type="evidence" value="ECO:0007669"/>
    <property type="project" value="TreeGrafter"/>
</dbReference>
<dbReference type="PROSITE" id="PS52039">
    <property type="entry name" value="TOPO_IA_2"/>
    <property type="match status" value="1"/>
</dbReference>
<evidence type="ECO:0000256" key="11">
    <source>
        <dbReference type="ARBA" id="ARBA00032235"/>
    </source>
</evidence>
<dbReference type="PRINTS" id="PR00417">
    <property type="entry name" value="PRTPISMRASEI"/>
</dbReference>
<dbReference type="NCBIfam" id="NF006032">
    <property type="entry name" value="PRK08173.1"/>
    <property type="match status" value="1"/>
</dbReference>
<dbReference type="PANTHER" id="PTHR11390:SF21">
    <property type="entry name" value="DNA TOPOISOMERASE 3-ALPHA"/>
    <property type="match status" value="1"/>
</dbReference>
<evidence type="ECO:0000259" key="13">
    <source>
        <dbReference type="PROSITE" id="PS50880"/>
    </source>
</evidence>
<evidence type="ECO:0000256" key="12">
    <source>
        <dbReference type="ARBA" id="ARBA00032877"/>
    </source>
</evidence>
<evidence type="ECO:0000256" key="7">
    <source>
        <dbReference type="ARBA" id="ARBA00023125"/>
    </source>
</evidence>
<dbReference type="InterPro" id="IPR013497">
    <property type="entry name" value="Topo_IA_cen"/>
</dbReference>
<comment type="catalytic activity">
    <reaction evidence="1">
        <text>ATP-independent breakage of single-stranded DNA, followed by passage and rejoining.</text>
        <dbReference type="EC" id="5.6.2.1"/>
    </reaction>
</comment>
<dbReference type="GO" id="GO:0003677">
    <property type="term" value="F:DNA binding"/>
    <property type="evidence" value="ECO:0007669"/>
    <property type="project" value="UniProtKB-KW"/>
</dbReference>
<keyword evidence="8 15" id="KW-0413">Isomerase</keyword>
<feature type="domain" description="Toprim" evidence="13">
    <location>
        <begin position="3"/>
        <end position="142"/>
    </location>
</feature>
<name>A0A6B3LAB9_9BACT</name>
<organism evidence="15 16">
    <name type="scientific">Sulfuriroseicoccus oceanibius</name>
    <dbReference type="NCBI Taxonomy" id="2707525"/>
    <lineage>
        <taxon>Bacteria</taxon>
        <taxon>Pseudomonadati</taxon>
        <taxon>Verrucomicrobiota</taxon>
        <taxon>Verrucomicrobiia</taxon>
        <taxon>Verrucomicrobiales</taxon>
        <taxon>Verrucomicrobiaceae</taxon>
        <taxon>Sulfuriroseicoccus</taxon>
    </lineage>
</organism>
<feature type="domain" description="Topo IA-type catalytic" evidence="14">
    <location>
        <begin position="159"/>
        <end position="625"/>
    </location>
</feature>
<dbReference type="InterPro" id="IPR034144">
    <property type="entry name" value="TOPRIM_TopoIII"/>
</dbReference>
<dbReference type="Gene3D" id="2.70.20.10">
    <property type="entry name" value="Topoisomerase I, domain 3"/>
    <property type="match status" value="1"/>
</dbReference>
<dbReference type="InterPro" id="IPR023406">
    <property type="entry name" value="Topo_IA_AS"/>
</dbReference>
<dbReference type="EMBL" id="CP066776">
    <property type="protein sequence ID" value="QQL46162.1"/>
    <property type="molecule type" value="Genomic_DNA"/>
</dbReference>
<dbReference type="InterPro" id="IPR013826">
    <property type="entry name" value="Topo_IA_cen_sub3"/>
</dbReference>
<evidence type="ECO:0000313" key="15">
    <source>
        <dbReference type="EMBL" id="QQL46162.1"/>
    </source>
</evidence>
<dbReference type="Gene3D" id="1.10.460.10">
    <property type="entry name" value="Topoisomerase I, domain 2"/>
    <property type="match status" value="1"/>
</dbReference>
<evidence type="ECO:0000256" key="5">
    <source>
        <dbReference type="ARBA" id="ARBA00022842"/>
    </source>
</evidence>
<evidence type="ECO:0000256" key="10">
    <source>
        <dbReference type="ARBA" id="ARBA00031985"/>
    </source>
</evidence>
<dbReference type="NCBIfam" id="TIGR01056">
    <property type="entry name" value="topB"/>
    <property type="match status" value="1"/>
</dbReference>
<keyword evidence="6" id="KW-0799">Topoisomerase</keyword>
<dbReference type="InterPro" id="IPR013825">
    <property type="entry name" value="Topo_IA_cen_sub2"/>
</dbReference>
<keyword evidence="5" id="KW-0460">Magnesium</keyword>
<evidence type="ECO:0000256" key="6">
    <source>
        <dbReference type="ARBA" id="ARBA00023029"/>
    </source>
</evidence>
<evidence type="ECO:0000256" key="2">
    <source>
        <dbReference type="ARBA" id="ARBA00009446"/>
    </source>
</evidence>
<dbReference type="PROSITE" id="PS00396">
    <property type="entry name" value="TOPO_IA_1"/>
    <property type="match status" value="1"/>
</dbReference>
<keyword evidence="7" id="KW-0238">DNA-binding</keyword>
<dbReference type="InterPro" id="IPR025589">
    <property type="entry name" value="Toprim_C_rpt"/>
</dbReference>
<dbReference type="InterPro" id="IPR000380">
    <property type="entry name" value="Topo_IA"/>
</dbReference>
<dbReference type="GO" id="GO:0043597">
    <property type="term" value="C:cytoplasmic replication fork"/>
    <property type="evidence" value="ECO:0007669"/>
    <property type="project" value="TreeGrafter"/>
</dbReference>
<dbReference type="SMART" id="SM00436">
    <property type="entry name" value="TOP1Bc"/>
    <property type="match status" value="1"/>
</dbReference>
<dbReference type="Proteomes" id="UP000475117">
    <property type="component" value="Chromosome"/>
</dbReference>
<dbReference type="CDD" id="cd00186">
    <property type="entry name" value="TOP1Ac"/>
    <property type="match status" value="1"/>
</dbReference>
<dbReference type="Pfam" id="PF01751">
    <property type="entry name" value="Toprim"/>
    <property type="match status" value="1"/>
</dbReference>
<evidence type="ECO:0000256" key="1">
    <source>
        <dbReference type="ARBA" id="ARBA00000213"/>
    </source>
</evidence>
<dbReference type="InterPro" id="IPR005738">
    <property type="entry name" value="TopoIII"/>
</dbReference>
<evidence type="ECO:0000256" key="3">
    <source>
        <dbReference type="ARBA" id="ARBA00012891"/>
    </source>
</evidence>
<dbReference type="Gene3D" id="3.40.50.140">
    <property type="match status" value="1"/>
</dbReference>
<dbReference type="PROSITE" id="PS50880">
    <property type="entry name" value="TOPRIM"/>
    <property type="match status" value="1"/>
</dbReference>
<dbReference type="RefSeq" id="WP_164362892.1">
    <property type="nucleotide sequence ID" value="NZ_CP066776.1"/>
</dbReference>
<proteinExistence type="inferred from homology"/>
<dbReference type="GO" id="GO:0006265">
    <property type="term" value="P:DNA topological change"/>
    <property type="evidence" value="ECO:0007669"/>
    <property type="project" value="InterPro"/>
</dbReference>
<dbReference type="CDD" id="cd03362">
    <property type="entry name" value="TOPRIM_TopoIA_TopoIII"/>
    <property type="match status" value="1"/>
</dbReference>
<dbReference type="Pfam" id="PF13342">
    <property type="entry name" value="Toprim_Crpt"/>
    <property type="match status" value="2"/>
</dbReference>
<dbReference type="InterPro" id="IPR003601">
    <property type="entry name" value="Topo_IA_2"/>
</dbReference>
<protein>
    <recommendedName>
        <fullName evidence="3">DNA topoisomerase</fullName>
        <ecNumber evidence="3">5.6.2.1</ecNumber>
    </recommendedName>
    <alternativeName>
        <fullName evidence="12">Omega-protein</fullName>
    </alternativeName>
    <alternativeName>
        <fullName evidence="11">Relaxing enzyme</fullName>
    </alternativeName>
    <alternativeName>
        <fullName evidence="9">Swivelase</fullName>
    </alternativeName>
    <alternativeName>
        <fullName evidence="10">Untwisting enzyme</fullName>
    </alternativeName>
</protein>
<dbReference type="EC" id="5.6.2.1" evidence="3"/>
<keyword evidence="16" id="KW-1185">Reference proteome</keyword>
<dbReference type="PANTHER" id="PTHR11390">
    <property type="entry name" value="PROKARYOTIC DNA TOPOISOMERASE"/>
    <property type="match status" value="1"/>
</dbReference>
<dbReference type="AlphaFoldDB" id="A0A6B3LAB9"/>
<dbReference type="SMART" id="SM00437">
    <property type="entry name" value="TOP1Ac"/>
    <property type="match status" value="1"/>
</dbReference>
<dbReference type="InterPro" id="IPR003602">
    <property type="entry name" value="Topo_IA_DNA-bd_dom"/>
</dbReference>
<dbReference type="Gene3D" id="1.10.290.10">
    <property type="entry name" value="Topoisomerase I, domain 4"/>
    <property type="match status" value="1"/>
</dbReference>
<dbReference type="GO" id="GO:0003917">
    <property type="term" value="F:DNA topoisomerase type I (single strand cut, ATP-independent) activity"/>
    <property type="evidence" value="ECO:0007669"/>
    <property type="project" value="UniProtKB-EC"/>
</dbReference>
<evidence type="ECO:0000256" key="9">
    <source>
        <dbReference type="ARBA" id="ARBA00030003"/>
    </source>
</evidence>